<feature type="transmembrane region" description="Helical" evidence="2">
    <location>
        <begin position="59"/>
        <end position="78"/>
    </location>
</feature>
<name>A0A139WQQ5_9CYAN</name>
<keyword evidence="2" id="KW-1133">Transmembrane helix</keyword>
<reference evidence="3 4" key="1">
    <citation type="journal article" date="2013" name="Genome Biol. Evol.">
        <title>Genomes of Stigonematalean cyanobacteria (subsection V) and the evolution of oxygenic photosynthesis from prokaryotes to plastids.</title>
        <authorList>
            <person name="Dagan T."/>
            <person name="Roettger M."/>
            <person name="Stucken K."/>
            <person name="Landan G."/>
            <person name="Koch R."/>
            <person name="Major P."/>
            <person name="Gould S.B."/>
            <person name="Goremykin V.V."/>
            <person name="Rippka R."/>
            <person name="Tandeau de Marsac N."/>
            <person name="Gugger M."/>
            <person name="Lockhart P.J."/>
            <person name="Allen J.F."/>
            <person name="Brune I."/>
            <person name="Maus I."/>
            <person name="Puhler A."/>
            <person name="Martin W.F."/>
        </authorList>
    </citation>
    <scope>NUCLEOTIDE SEQUENCE [LARGE SCALE GENOMIC DNA]</scope>
    <source>
        <strain evidence="3 4">PCC 7110</strain>
    </source>
</reference>
<comment type="caution">
    <text evidence="3">The sequence shown here is derived from an EMBL/GenBank/DDBJ whole genome shotgun (WGS) entry which is preliminary data.</text>
</comment>
<feature type="compositionally biased region" description="Pro residues" evidence="1">
    <location>
        <begin position="155"/>
        <end position="166"/>
    </location>
</feature>
<accession>A0A139WQQ5</accession>
<dbReference type="STRING" id="128403.WA1_49435"/>
<evidence type="ECO:0000256" key="1">
    <source>
        <dbReference type="SAM" id="MobiDB-lite"/>
    </source>
</evidence>
<evidence type="ECO:0000313" key="3">
    <source>
        <dbReference type="EMBL" id="KYC34763.1"/>
    </source>
</evidence>
<feature type="transmembrane region" description="Helical" evidence="2">
    <location>
        <begin position="6"/>
        <end position="25"/>
    </location>
</feature>
<dbReference type="EMBL" id="ANNX02000064">
    <property type="protein sequence ID" value="KYC34763.1"/>
    <property type="molecule type" value="Genomic_DNA"/>
</dbReference>
<protein>
    <submittedName>
        <fullName evidence="3">Uncharacterized protein</fullName>
    </submittedName>
</protein>
<evidence type="ECO:0000313" key="4">
    <source>
        <dbReference type="Proteomes" id="UP000076925"/>
    </source>
</evidence>
<evidence type="ECO:0000256" key="2">
    <source>
        <dbReference type="SAM" id="Phobius"/>
    </source>
</evidence>
<keyword evidence="2" id="KW-0812">Transmembrane</keyword>
<gene>
    <name evidence="3" type="ORF">WA1_49435</name>
</gene>
<keyword evidence="2" id="KW-0472">Membrane</keyword>
<organism evidence="3 4">
    <name type="scientific">Scytonema hofmannii PCC 7110</name>
    <dbReference type="NCBI Taxonomy" id="128403"/>
    <lineage>
        <taxon>Bacteria</taxon>
        <taxon>Bacillati</taxon>
        <taxon>Cyanobacteriota</taxon>
        <taxon>Cyanophyceae</taxon>
        <taxon>Nostocales</taxon>
        <taxon>Scytonemataceae</taxon>
        <taxon>Scytonema</taxon>
    </lineage>
</organism>
<proteinExistence type="predicted"/>
<dbReference type="AlphaFoldDB" id="A0A139WQQ5"/>
<feature type="compositionally biased region" description="Polar residues" evidence="1">
    <location>
        <begin position="138"/>
        <end position="151"/>
    </location>
</feature>
<feature type="compositionally biased region" description="Pro residues" evidence="1">
    <location>
        <begin position="125"/>
        <end position="135"/>
    </location>
</feature>
<sequence length="486" mass="54125">MIEVLWAMVRIGGGVFLVIFAAIAAGSANQKVETIGTPDPMSNAQAIVRQEQPGKPWQVGGAAIAFVTGLGLLGSAAWDLMNANDKEAEQAMLLLQAQQAQRKPLPVPMPQQSVQEELQIASVPVLPPSSAPVPNSPQTQIQPSSESQPMNETVLPPPPVQPPVPPPAQPIEIPDPENVPGAFYQQQEIYLPPTEPVIWATPVAAEDQFYKAHEQDRYATVRSLVDEGNVGIIGSQKGSGKTSKQSWLIGEHIKQKHLVWKVDPFCAGYQFKGIKVWGRGFNYNDAAQGIRQWTNLAKQRMQRRGDETCRYDPFEDYHLHLAIDELSNYGRNIDQIDASIMPDFWEVTIQFIRQMNMSCSFCSHGDTQALLGGEKALKGKSETIRQGITWLYCYAQTDTSVKGNKRCAGYADYVRFESGNRIAERIDVPSWMQGPNPDNDFTEMVKEHCPQYLYVPGSTKTPVIGQTPEEFRKKLTDMEKDLWEDN</sequence>
<feature type="region of interest" description="Disordered" evidence="1">
    <location>
        <begin position="125"/>
        <end position="166"/>
    </location>
</feature>
<dbReference type="Proteomes" id="UP000076925">
    <property type="component" value="Unassembled WGS sequence"/>
</dbReference>
<keyword evidence="4" id="KW-1185">Reference proteome</keyword>